<protein>
    <submittedName>
        <fullName evidence="7">Glycoside hydrolase, family 5</fullName>
    </submittedName>
</protein>
<dbReference type="Pfam" id="PF00150">
    <property type="entry name" value="Cellulase"/>
    <property type="match status" value="1"/>
</dbReference>
<evidence type="ECO:0000313" key="7">
    <source>
        <dbReference type="EMBL" id="CAB4125475.1"/>
    </source>
</evidence>
<dbReference type="GO" id="GO:0030245">
    <property type="term" value="P:cellulose catabolic process"/>
    <property type="evidence" value="ECO:0007669"/>
    <property type="project" value="UniProtKB-KW"/>
</dbReference>
<dbReference type="GO" id="GO:0004553">
    <property type="term" value="F:hydrolase activity, hydrolyzing O-glycosyl compounds"/>
    <property type="evidence" value="ECO:0007669"/>
    <property type="project" value="InterPro"/>
</dbReference>
<evidence type="ECO:0000256" key="4">
    <source>
        <dbReference type="ARBA" id="ARBA00023295"/>
    </source>
</evidence>
<evidence type="ECO:0000256" key="5">
    <source>
        <dbReference type="ARBA" id="ARBA00023326"/>
    </source>
</evidence>
<sequence>MSANSTVIRNRGTTPVAIEITSVVGDGFSVTSPLTFTVPAKVGSVAGSATITAEYNAPSETTGGAKKGSLTFTSTAMPAIPGDTTPTTRTVELRCTVIDSISVSATSVIFDSTVIGQVSATTRTVTISNSGTTPMTITPYISANFTLVSTAAITVAAGGTASVVMRFAPSLIGSTGTLTGTLTLTKSTGSSLSVALSGLAKALPTVTYLTASGSKVYDASGNKVVLRSIHWWGFDQAFSPGLLFARPYKSVTIGGTVNVGIMDDIKNAGFNSIRLAICIDITGVITGVGGVSTSPKPNVNPTGWNAAYINPEKNPDLFYSGTSGVVGSIPTTAPYIQNGVMTSLEILDKVIDYAEYLELRIILDMHCLAPNNSNHNGTTGKWYTTATPASAGSTVVDSLGGTAPLAPARSETQAIAAWVFLANRYRNRPTVCAFDIINEPWNTTWDRNSNLNVYNTSLVSYYERVEAAIRNPALGNNPDIMLILEGVGSQGADAAAVGGTGSGWNPTNIDNGNVDHTPLGTGLTTAQQSELDVQAARGLYYWGSGWASNMAMLATVDNIPTYSQARATDKLMPAMSVANKVIYSPHDYATDGAGGLKQWFHPGEVIDADAGAGFYSSHNGLAYPDNMAEVWRRQWGYLAEQDIAPLWIGEFGARFITTETVQYARDVAWLNALGAYCKAHDIGWSYFAYNPLSEATGSGAVGGLAGSDYMVQQRKLTLLNAAGFFDALTVNDAKYRVIETGTGSASYRVTEDSNPRITET</sequence>
<reference evidence="7" key="1">
    <citation type="submission" date="2020-04" db="EMBL/GenBank/DDBJ databases">
        <authorList>
            <person name="Chiriac C."/>
            <person name="Salcher M."/>
            <person name="Ghai R."/>
            <person name="Kavagutti S V."/>
        </authorList>
    </citation>
    <scope>NUCLEOTIDE SEQUENCE</scope>
</reference>
<dbReference type="PANTHER" id="PTHR35923">
    <property type="entry name" value="MAJOR EXTRACELLULAR ENDOGLUCANASE"/>
    <property type="match status" value="1"/>
</dbReference>
<evidence type="ECO:0000256" key="2">
    <source>
        <dbReference type="ARBA" id="ARBA00023001"/>
    </source>
</evidence>
<keyword evidence="5" id="KW-0624">Polysaccharide degradation</keyword>
<proteinExistence type="predicted"/>
<keyword evidence="1 7" id="KW-0378">Hydrolase</keyword>
<gene>
    <name evidence="7" type="ORF">UFOVP58_148</name>
</gene>
<feature type="domain" description="Glycoside hydrolase family 5" evidence="6">
    <location>
        <begin position="261"/>
        <end position="690"/>
    </location>
</feature>
<dbReference type="Gene3D" id="3.20.20.80">
    <property type="entry name" value="Glycosidases"/>
    <property type="match status" value="1"/>
</dbReference>
<dbReference type="Gene3D" id="2.60.40.10">
    <property type="entry name" value="Immunoglobulins"/>
    <property type="match status" value="1"/>
</dbReference>
<dbReference type="PANTHER" id="PTHR35923:SF2">
    <property type="entry name" value="ENDOGLUCANASE"/>
    <property type="match status" value="1"/>
</dbReference>
<keyword evidence="3" id="KW-0119">Carbohydrate metabolism</keyword>
<dbReference type="InterPro" id="IPR001547">
    <property type="entry name" value="Glyco_hydro_5"/>
</dbReference>
<dbReference type="EMBL" id="LR796186">
    <property type="protein sequence ID" value="CAB4125475.1"/>
    <property type="molecule type" value="Genomic_DNA"/>
</dbReference>
<keyword evidence="2" id="KW-0136">Cellulose degradation</keyword>
<dbReference type="InterPro" id="IPR013783">
    <property type="entry name" value="Ig-like_fold"/>
</dbReference>
<organism evidence="7">
    <name type="scientific">uncultured Caudovirales phage</name>
    <dbReference type="NCBI Taxonomy" id="2100421"/>
    <lineage>
        <taxon>Viruses</taxon>
        <taxon>Duplodnaviria</taxon>
        <taxon>Heunggongvirae</taxon>
        <taxon>Uroviricota</taxon>
        <taxon>Caudoviricetes</taxon>
        <taxon>Peduoviridae</taxon>
        <taxon>Maltschvirus</taxon>
        <taxon>Maltschvirus maltsch</taxon>
    </lineage>
</organism>
<evidence type="ECO:0000259" key="6">
    <source>
        <dbReference type="Pfam" id="PF00150"/>
    </source>
</evidence>
<accession>A0A6J5KW76</accession>
<dbReference type="InterPro" id="IPR017853">
    <property type="entry name" value="GH"/>
</dbReference>
<keyword evidence="4" id="KW-0326">Glycosidase</keyword>
<dbReference type="SUPFAM" id="SSF51445">
    <property type="entry name" value="(Trans)glycosidases"/>
    <property type="match status" value="1"/>
</dbReference>
<evidence type="ECO:0000256" key="3">
    <source>
        <dbReference type="ARBA" id="ARBA00023277"/>
    </source>
</evidence>
<evidence type="ECO:0000256" key="1">
    <source>
        <dbReference type="ARBA" id="ARBA00022801"/>
    </source>
</evidence>
<name>A0A6J5KW76_9CAUD</name>